<comment type="pathway">
    <text evidence="5">Lipid metabolism; malonyl-CoA biosynthesis; malonyl-CoA from acetyl-CoA: step 1/1.</text>
</comment>
<dbReference type="EMBL" id="PNHE01000027">
    <property type="protein sequence ID" value="PMC58060.1"/>
    <property type="molecule type" value="Genomic_DNA"/>
</dbReference>
<evidence type="ECO:0000313" key="8">
    <source>
        <dbReference type="Proteomes" id="UP000235682"/>
    </source>
</evidence>
<feature type="binding site" evidence="5">
    <location>
        <position position="54"/>
    </location>
    <ligand>
        <name>Zn(2+)</name>
        <dbReference type="ChEBI" id="CHEBI:29105"/>
    </ligand>
</feature>
<dbReference type="GO" id="GO:0003989">
    <property type="term" value="F:acetyl-CoA carboxylase activity"/>
    <property type="evidence" value="ECO:0007669"/>
    <property type="project" value="InterPro"/>
</dbReference>
<dbReference type="UniPathway" id="UPA00655">
    <property type="reaction ID" value="UER00711"/>
</dbReference>
<dbReference type="InterPro" id="IPR034733">
    <property type="entry name" value="AcCoA_carboxyl_beta"/>
</dbReference>
<dbReference type="InterPro" id="IPR029045">
    <property type="entry name" value="ClpP/crotonase-like_dom_sf"/>
</dbReference>
<dbReference type="InterPro" id="IPR011762">
    <property type="entry name" value="COA_CT_N"/>
</dbReference>
<comment type="subcellular location">
    <subcellularLocation>
        <location evidence="5">Cytoplasm</location>
    </subcellularLocation>
</comment>
<keyword evidence="5" id="KW-0276">Fatty acid metabolism</keyword>
<comment type="similarity">
    <text evidence="5">Belongs to the AccD/PCCB family.</text>
</comment>
<comment type="caution">
    <text evidence="5">Lacks conserved residue(s) required for the propagation of feature annotation.</text>
</comment>
<comment type="catalytic activity">
    <reaction evidence="5">
        <text>N(6)-carboxybiotinyl-L-lysyl-[protein] + acetyl-CoA = N(6)-biotinyl-L-lysyl-[protein] + malonyl-CoA</text>
        <dbReference type="Rhea" id="RHEA:54728"/>
        <dbReference type="Rhea" id="RHEA-COMP:10505"/>
        <dbReference type="Rhea" id="RHEA-COMP:10506"/>
        <dbReference type="ChEBI" id="CHEBI:57288"/>
        <dbReference type="ChEBI" id="CHEBI:57384"/>
        <dbReference type="ChEBI" id="CHEBI:83144"/>
        <dbReference type="ChEBI" id="CHEBI:83145"/>
        <dbReference type="EC" id="2.1.3.15"/>
    </reaction>
</comment>
<dbReference type="RefSeq" id="WP_102227937.1">
    <property type="nucleotide sequence ID" value="NZ_PNFY01000027.1"/>
</dbReference>
<evidence type="ECO:0000256" key="5">
    <source>
        <dbReference type="HAMAP-Rule" id="MF_01395"/>
    </source>
</evidence>
<protein>
    <recommendedName>
        <fullName evidence="5">Acetyl-coenzyme A carboxylase carboxyl transferase subunit beta</fullName>
        <shortName evidence="5">ACCase subunit beta</shortName>
        <shortName evidence="5">Acetyl-CoA carboxylase carboxyltransferase subunit beta</shortName>
        <ecNumber evidence="5">2.1.3.15</ecNumber>
    </recommendedName>
</protein>
<dbReference type="GO" id="GO:2001295">
    <property type="term" value="P:malonyl-CoA biosynthetic process"/>
    <property type="evidence" value="ECO:0007669"/>
    <property type="project" value="UniProtKB-UniRule"/>
</dbReference>
<dbReference type="OrthoDB" id="9772975at2"/>
<comment type="subunit">
    <text evidence="5">Acetyl-CoA carboxylase is a heterohexamer composed of biotin carboxyl carrier protein (AccB), biotin carboxylase (AccC) and two subunits each of ACCase subunit alpha (AccA) and ACCase subunit beta (AccD).</text>
</comment>
<keyword evidence="5" id="KW-0067">ATP-binding</keyword>
<dbReference type="InterPro" id="IPR000438">
    <property type="entry name" value="Acetyl_CoA_COase_Trfase_b_su"/>
</dbReference>
<evidence type="ECO:0000259" key="6">
    <source>
        <dbReference type="PROSITE" id="PS50980"/>
    </source>
</evidence>
<dbReference type="AlphaFoldDB" id="A0A2N6SLX5"/>
<dbReference type="SUPFAM" id="SSF52096">
    <property type="entry name" value="ClpP/crotonase"/>
    <property type="match status" value="1"/>
</dbReference>
<dbReference type="PANTHER" id="PTHR42995">
    <property type="entry name" value="ACETYL-COENZYME A CARBOXYLASE CARBOXYL TRANSFERASE SUBUNIT BETA, CHLOROPLASTIC"/>
    <property type="match status" value="1"/>
</dbReference>
<dbReference type="STRING" id="84521.SAMN04487994_100642"/>
<keyword evidence="8" id="KW-1185">Reference proteome</keyword>
<dbReference type="HAMAP" id="MF_01395">
    <property type="entry name" value="AcetylCoA_CT_beta"/>
    <property type="match status" value="1"/>
</dbReference>
<dbReference type="GO" id="GO:0006633">
    <property type="term" value="P:fatty acid biosynthetic process"/>
    <property type="evidence" value="ECO:0007669"/>
    <property type="project" value="UniProtKB-KW"/>
</dbReference>
<evidence type="ECO:0000256" key="4">
    <source>
        <dbReference type="ARBA" id="ARBA00023098"/>
    </source>
</evidence>
<reference evidence="7 8" key="1">
    <citation type="submission" date="2017-09" db="EMBL/GenBank/DDBJ databases">
        <title>Bacterial strain isolated from the female urinary microbiota.</title>
        <authorList>
            <person name="Thomas-White K."/>
            <person name="Kumar N."/>
            <person name="Forster S."/>
            <person name="Putonti C."/>
            <person name="Lawley T."/>
            <person name="Wolfe A.J."/>
        </authorList>
    </citation>
    <scope>NUCLEOTIDE SEQUENCE [LARGE SCALE GENOMIC DNA]</scope>
    <source>
        <strain evidence="7 8">UMB0852</strain>
    </source>
</reference>
<keyword evidence="5" id="KW-0479">Metal-binding</keyword>
<evidence type="ECO:0000256" key="3">
    <source>
        <dbReference type="ARBA" id="ARBA00022771"/>
    </source>
</evidence>
<dbReference type="GO" id="GO:0008270">
    <property type="term" value="F:zinc ion binding"/>
    <property type="evidence" value="ECO:0007669"/>
    <property type="project" value="UniProtKB-UniRule"/>
</dbReference>
<dbReference type="PANTHER" id="PTHR42995:SF5">
    <property type="entry name" value="ACETYL-COENZYME A CARBOXYLASE CARBOXYL TRANSFERASE SUBUNIT BETA, CHLOROPLASTIC"/>
    <property type="match status" value="1"/>
</dbReference>
<dbReference type="GO" id="GO:0005524">
    <property type="term" value="F:ATP binding"/>
    <property type="evidence" value="ECO:0007669"/>
    <property type="project" value="UniProtKB-KW"/>
</dbReference>
<keyword evidence="1 5" id="KW-0444">Lipid biosynthesis</keyword>
<keyword evidence="4 5" id="KW-0443">Lipid metabolism</keyword>
<dbReference type="GO" id="GO:0009317">
    <property type="term" value="C:acetyl-CoA carboxylase complex"/>
    <property type="evidence" value="ECO:0007669"/>
    <property type="project" value="InterPro"/>
</dbReference>
<comment type="cofactor">
    <cofactor evidence="5">
        <name>Zn(2+)</name>
        <dbReference type="ChEBI" id="CHEBI:29105"/>
    </cofactor>
    <text evidence="5">Binds 1 zinc ion per subunit.</text>
</comment>
<sequence>MFRRHNKIRLNPVHPKEYYERLKKVPDDLIKRCPHCQKALVNKQLPKDYTCYHCGLPLTFPAKERIEWLLDEGTFQEWNESLTTQNPLDFPGYQQKIDETASRLEINEAVITGVGKLANQPLAIGVMDSRFIMASMGTIVGEKLTRLFEEATCQRLPVVLFIASGGARMQEGILSLMQMAKVSQAVERHDKAGLFYLCVLTNPTTGGVTASFATQADIILAEPRALVGFAGRRVIEQTTKVTLPEDFQQAETVLANGFIDHIVPRSHQHETLSFLLKAHSIS</sequence>
<evidence type="ECO:0000256" key="2">
    <source>
        <dbReference type="ARBA" id="ARBA00022679"/>
    </source>
</evidence>
<dbReference type="Gene3D" id="3.90.226.10">
    <property type="entry name" value="2-enoyl-CoA Hydratase, Chain A, domain 1"/>
    <property type="match status" value="1"/>
</dbReference>
<comment type="caution">
    <text evidence="7">The sequence shown here is derived from an EMBL/GenBank/DDBJ whole genome shotgun (WGS) entry which is preliminary data.</text>
</comment>
<feature type="binding site" evidence="5">
    <location>
        <position position="51"/>
    </location>
    <ligand>
        <name>Zn(2+)</name>
        <dbReference type="ChEBI" id="CHEBI:29105"/>
    </ligand>
</feature>
<accession>A0A2N6SLX5</accession>
<dbReference type="Proteomes" id="UP000235682">
    <property type="component" value="Unassembled WGS sequence"/>
</dbReference>
<keyword evidence="5" id="KW-0963">Cytoplasm</keyword>
<feature type="binding site" evidence="5">
    <location>
        <position position="36"/>
    </location>
    <ligand>
        <name>Zn(2+)</name>
        <dbReference type="ChEBI" id="CHEBI:29105"/>
    </ligand>
</feature>
<feature type="binding site" evidence="5">
    <location>
        <position position="33"/>
    </location>
    <ligand>
        <name>Zn(2+)</name>
        <dbReference type="ChEBI" id="CHEBI:29105"/>
    </ligand>
</feature>
<evidence type="ECO:0000256" key="1">
    <source>
        <dbReference type="ARBA" id="ARBA00022516"/>
    </source>
</evidence>
<keyword evidence="2 5" id="KW-0808">Transferase</keyword>
<evidence type="ECO:0000313" key="7">
    <source>
        <dbReference type="EMBL" id="PMC58060.1"/>
    </source>
</evidence>
<proteinExistence type="inferred from homology"/>
<keyword evidence="5" id="KW-0547">Nucleotide-binding</keyword>
<dbReference type="Pfam" id="PF01039">
    <property type="entry name" value="Carboxyl_trans"/>
    <property type="match status" value="1"/>
</dbReference>
<dbReference type="GO" id="GO:0016743">
    <property type="term" value="F:carboxyl- or carbamoyltransferase activity"/>
    <property type="evidence" value="ECO:0007669"/>
    <property type="project" value="UniProtKB-UniRule"/>
</dbReference>
<feature type="domain" description="CoA carboxyltransferase N-terminal" evidence="6">
    <location>
        <begin position="29"/>
        <end position="282"/>
    </location>
</feature>
<name>A0A2N6SLX5_9LACT</name>
<organism evidence="7 8">
    <name type="scientific">Dolosicoccus paucivorans</name>
    <dbReference type="NCBI Taxonomy" id="84521"/>
    <lineage>
        <taxon>Bacteria</taxon>
        <taxon>Bacillati</taxon>
        <taxon>Bacillota</taxon>
        <taxon>Bacilli</taxon>
        <taxon>Lactobacillales</taxon>
        <taxon>Aerococcaceae</taxon>
        <taxon>Dolosicoccus</taxon>
    </lineage>
</organism>
<gene>
    <name evidence="5" type="primary">accD</name>
    <name evidence="7" type="ORF">CJ205_06355</name>
</gene>
<comment type="function">
    <text evidence="5">Component of the acetyl coenzyme A carboxylase (ACC) complex. Biotin carboxylase (BC) catalyzes the carboxylation of biotin on its carrier protein (BCCP) and then the CO(2) group is transferred by the transcarboxylase to acetyl-CoA to form malonyl-CoA.</text>
</comment>
<dbReference type="PRINTS" id="PR01070">
    <property type="entry name" value="ACCCTRFRASEB"/>
</dbReference>
<keyword evidence="3 5" id="KW-0863">Zinc-finger</keyword>
<dbReference type="EC" id="2.1.3.15" evidence="5"/>
<keyword evidence="5" id="KW-0862">Zinc</keyword>
<dbReference type="PROSITE" id="PS50980">
    <property type="entry name" value="COA_CT_NTER"/>
    <property type="match status" value="1"/>
</dbReference>
<keyword evidence="5" id="KW-0275">Fatty acid biosynthesis</keyword>